<dbReference type="GO" id="GO:0006633">
    <property type="term" value="P:fatty acid biosynthetic process"/>
    <property type="evidence" value="ECO:0007669"/>
    <property type="project" value="InterPro"/>
</dbReference>
<dbReference type="EMBL" id="JAENIL010000014">
    <property type="protein sequence ID" value="MBK1877066.1"/>
    <property type="molecule type" value="Genomic_DNA"/>
</dbReference>
<protein>
    <submittedName>
        <fullName evidence="4">Acyl carrier protein phosphodiesterase</fullName>
    </submittedName>
</protein>
<keyword evidence="5" id="KW-1185">Reference proteome</keyword>
<keyword evidence="3" id="KW-0443">Lipid metabolism</keyword>
<dbReference type="Pfam" id="PF04336">
    <property type="entry name" value="ACP_PD"/>
    <property type="match status" value="1"/>
</dbReference>
<keyword evidence="1" id="KW-0444">Lipid biosynthesis</keyword>
<dbReference type="GO" id="GO:0008770">
    <property type="term" value="F:[acyl-carrier-protein] phosphodiesterase activity"/>
    <property type="evidence" value="ECO:0007669"/>
    <property type="project" value="InterPro"/>
</dbReference>
<proteinExistence type="predicted"/>
<accession>A0A934RYA4</accession>
<evidence type="ECO:0000313" key="5">
    <source>
        <dbReference type="Proteomes" id="UP000617628"/>
    </source>
</evidence>
<sequence>MTKGRAWAGAPSEFVRGTALHRQIDRLTDSDPIFKRSSRRIGEQGFLRGIVIDLVYDHFLSKNWRRYSDVALDVYLKRFYEEALESIEGYPSNAQRFIYSLVRSRRLNSYSEIAGIEAAMLQMDGRLSERLKRKETTVRYLPEVLGEYESLETDFLEFFPLLRSRVCFDQSTLEPFESN</sequence>
<name>A0A934RYA4_9BACT</name>
<evidence type="ECO:0000256" key="3">
    <source>
        <dbReference type="ARBA" id="ARBA00023098"/>
    </source>
</evidence>
<dbReference type="RefSeq" id="WP_200355283.1">
    <property type="nucleotide sequence ID" value="NZ_JBHLTO010000013.1"/>
</dbReference>
<comment type="caution">
    <text evidence="4">The sequence shown here is derived from an EMBL/GenBank/DDBJ whole genome shotgun (WGS) entry which is preliminary data.</text>
</comment>
<dbReference type="PANTHER" id="PTHR38764">
    <property type="entry name" value="ACYL CARRIER PROTEIN PHOSPHODIESTERASE"/>
    <property type="match status" value="1"/>
</dbReference>
<evidence type="ECO:0000313" key="4">
    <source>
        <dbReference type="EMBL" id="MBK1877066.1"/>
    </source>
</evidence>
<dbReference type="InterPro" id="IPR007431">
    <property type="entry name" value="ACP_PD"/>
</dbReference>
<dbReference type="Proteomes" id="UP000617628">
    <property type="component" value="Unassembled WGS sequence"/>
</dbReference>
<evidence type="ECO:0000256" key="2">
    <source>
        <dbReference type="ARBA" id="ARBA00022801"/>
    </source>
</evidence>
<reference evidence="4" key="1">
    <citation type="submission" date="2021-01" db="EMBL/GenBank/DDBJ databases">
        <title>Modified the classification status of verrucomicrobia.</title>
        <authorList>
            <person name="Feng X."/>
        </authorList>
    </citation>
    <scope>NUCLEOTIDE SEQUENCE</scope>
    <source>
        <strain evidence="4">KCTC 13126</strain>
    </source>
</reference>
<dbReference type="AlphaFoldDB" id="A0A934RYA4"/>
<gene>
    <name evidence="4" type="ORF">JIN87_09315</name>
</gene>
<organism evidence="4 5">
    <name type="scientific">Pelagicoccus mobilis</name>
    <dbReference type="NCBI Taxonomy" id="415221"/>
    <lineage>
        <taxon>Bacteria</taxon>
        <taxon>Pseudomonadati</taxon>
        <taxon>Verrucomicrobiota</taxon>
        <taxon>Opitutia</taxon>
        <taxon>Puniceicoccales</taxon>
        <taxon>Pelagicoccaceae</taxon>
        <taxon>Pelagicoccus</taxon>
    </lineage>
</organism>
<keyword evidence="2" id="KW-0378">Hydrolase</keyword>
<evidence type="ECO:0000256" key="1">
    <source>
        <dbReference type="ARBA" id="ARBA00022516"/>
    </source>
</evidence>
<dbReference type="PANTHER" id="PTHR38764:SF1">
    <property type="entry name" value="ACYL CARRIER PROTEIN PHOSPHODIESTERASE"/>
    <property type="match status" value="1"/>
</dbReference>